<protein>
    <recommendedName>
        <fullName evidence="2">Homing endonuclease LAGLIDADG domain-containing protein</fullName>
    </recommendedName>
</protein>
<accession>A0ABP1DFV0</accession>
<evidence type="ECO:0000256" key="1">
    <source>
        <dbReference type="ARBA" id="ARBA00002670"/>
    </source>
</evidence>
<proteinExistence type="predicted"/>
<reference evidence="4" key="1">
    <citation type="submission" date="2024-04" db="EMBL/GenBank/DDBJ databases">
        <authorList>
            <person name="Shaw F."/>
            <person name="Minotto A."/>
        </authorList>
    </citation>
    <scope>NUCLEOTIDE SEQUENCE [LARGE SCALE GENOMIC DNA]</scope>
</reference>
<feature type="domain" description="Homing endonuclease LAGLIDADG" evidence="2">
    <location>
        <begin position="21"/>
        <end position="121"/>
    </location>
</feature>
<sequence length="145" mass="16666">MLNRDFTKPRINEKLQPWQVTGLADGEGAFICTITKSGRGLTGKTVKLEFKVTQKAHSEGILHELQEYFGCGSVVIDNRETETKKYRVSSLSFILEKIIPHFDSYPCLTSKYLNYRDWKQIALIMEKKEHLTIKGIEEITRLASK</sequence>
<dbReference type="SUPFAM" id="SSF55608">
    <property type="entry name" value="Homing endonucleases"/>
    <property type="match status" value="1"/>
</dbReference>
<name>A0ABP1DFV0_9APHY</name>
<organism evidence="3 4">
    <name type="scientific">Somion occarium</name>
    <dbReference type="NCBI Taxonomy" id="3059160"/>
    <lineage>
        <taxon>Eukaryota</taxon>
        <taxon>Fungi</taxon>
        <taxon>Dikarya</taxon>
        <taxon>Basidiomycota</taxon>
        <taxon>Agaricomycotina</taxon>
        <taxon>Agaricomycetes</taxon>
        <taxon>Polyporales</taxon>
        <taxon>Cerrenaceae</taxon>
        <taxon>Somion</taxon>
    </lineage>
</organism>
<dbReference type="Pfam" id="PF00961">
    <property type="entry name" value="LAGLIDADG_1"/>
    <property type="match status" value="1"/>
</dbReference>
<keyword evidence="4" id="KW-1185">Reference proteome</keyword>
<dbReference type="InterPro" id="IPR027434">
    <property type="entry name" value="Homing_endonucl"/>
</dbReference>
<dbReference type="Gene3D" id="3.10.28.10">
    <property type="entry name" value="Homing endonucleases"/>
    <property type="match status" value="1"/>
</dbReference>
<dbReference type="InterPro" id="IPR004860">
    <property type="entry name" value="LAGLIDADG_dom"/>
</dbReference>
<dbReference type="PANTHER" id="PTHR36181">
    <property type="entry name" value="INTRON-ENCODED ENDONUCLEASE AI3-RELATED"/>
    <property type="match status" value="1"/>
</dbReference>
<dbReference type="EMBL" id="OZ037947">
    <property type="protein sequence ID" value="CAL1705854.1"/>
    <property type="molecule type" value="Genomic_DNA"/>
</dbReference>
<dbReference type="Proteomes" id="UP001497453">
    <property type="component" value="Chromosome 4"/>
</dbReference>
<comment type="function">
    <text evidence="1">Mitochondrial DNA endonuclease involved in intron homing.</text>
</comment>
<evidence type="ECO:0000313" key="4">
    <source>
        <dbReference type="Proteomes" id="UP001497453"/>
    </source>
</evidence>
<dbReference type="InterPro" id="IPR051289">
    <property type="entry name" value="LAGLIDADG_Endonuclease"/>
</dbReference>
<dbReference type="PANTHER" id="PTHR36181:SF3">
    <property type="entry name" value="INTRON-ENCODED DNA ENDONUCLEASE AI5 BETA"/>
    <property type="match status" value="1"/>
</dbReference>
<evidence type="ECO:0000259" key="2">
    <source>
        <dbReference type="Pfam" id="PF00961"/>
    </source>
</evidence>
<evidence type="ECO:0000313" key="3">
    <source>
        <dbReference type="EMBL" id="CAL1705854.1"/>
    </source>
</evidence>
<gene>
    <name evidence="3" type="ORF">GFSPODELE1_LOCUS5616</name>
</gene>